<proteinExistence type="predicted"/>
<organism evidence="1 2">
    <name type="scientific">Actinoplanes siamensis</name>
    <dbReference type="NCBI Taxonomy" id="1223317"/>
    <lineage>
        <taxon>Bacteria</taxon>
        <taxon>Bacillati</taxon>
        <taxon>Actinomycetota</taxon>
        <taxon>Actinomycetes</taxon>
        <taxon>Micromonosporales</taxon>
        <taxon>Micromonosporaceae</taxon>
        <taxon>Actinoplanes</taxon>
    </lineage>
</organism>
<comment type="caution">
    <text evidence="1">The sequence shown here is derived from an EMBL/GenBank/DDBJ whole genome shotgun (WGS) entry which is preliminary data.</text>
</comment>
<gene>
    <name evidence="1" type="ORF">Asi03nite_71670</name>
</gene>
<name>A0A919NFA2_9ACTN</name>
<dbReference type="EMBL" id="BOMW01000094">
    <property type="protein sequence ID" value="GIF09629.1"/>
    <property type="molecule type" value="Genomic_DNA"/>
</dbReference>
<dbReference type="AlphaFoldDB" id="A0A919NFA2"/>
<dbReference type="Proteomes" id="UP000629619">
    <property type="component" value="Unassembled WGS sequence"/>
</dbReference>
<accession>A0A919NFA2</accession>
<reference evidence="1" key="1">
    <citation type="submission" date="2021-01" db="EMBL/GenBank/DDBJ databases">
        <title>Whole genome shotgun sequence of Actinoplanes siamensis NBRC 109076.</title>
        <authorList>
            <person name="Komaki H."/>
            <person name="Tamura T."/>
        </authorList>
    </citation>
    <scope>NUCLEOTIDE SEQUENCE</scope>
    <source>
        <strain evidence="1">NBRC 109076</strain>
    </source>
</reference>
<keyword evidence="2" id="KW-1185">Reference proteome</keyword>
<dbReference type="RefSeq" id="WP_378015348.1">
    <property type="nucleotide sequence ID" value="NZ_JBHSBE010000067.1"/>
</dbReference>
<evidence type="ECO:0000313" key="1">
    <source>
        <dbReference type="EMBL" id="GIF09629.1"/>
    </source>
</evidence>
<protein>
    <submittedName>
        <fullName evidence="1">Uncharacterized protein</fullName>
    </submittedName>
</protein>
<sequence>MSASELGCTVDRTRLHVSLDTARQRRVFLAHTVAIYAARFGYLAAWPLAELGQRMGGAPIDLPKLRAEFAQVLRTQLPIYQQRRGQ</sequence>
<evidence type="ECO:0000313" key="2">
    <source>
        <dbReference type="Proteomes" id="UP000629619"/>
    </source>
</evidence>